<dbReference type="Proteomes" id="UP000294221">
    <property type="component" value="Unassembled WGS sequence"/>
</dbReference>
<accession>A0A4Q5AB08</accession>
<evidence type="ECO:0000313" key="2">
    <source>
        <dbReference type="Proteomes" id="UP000294221"/>
    </source>
</evidence>
<protein>
    <submittedName>
        <fullName evidence="1">Uncharacterized protein</fullName>
    </submittedName>
</protein>
<dbReference type="AlphaFoldDB" id="A0A4Q5AB08"/>
<name>A0A4Q5AB08_9BIFI</name>
<evidence type="ECO:0000313" key="1">
    <source>
        <dbReference type="EMBL" id="RYQ23566.1"/>
    </source>
</evidence>
<gene>
    <name evidence="1" type="ORF">PG2054B_0159</name>
</gene>
<organism evidence="1 2">
    <name type="scientific">Bifidobacterium pseudolongum subsp. pseudolongum</name>
    <dbReference type="NCBI Taxonomy" id="31954"/>
    <lineage>
        <taxon>Bacteria</taxon>
        <taxon>Bacillati</taxon>
        <taxon>Actinomycetota</taxon>
        <taxon>Actinomycetes</taxon>
        <taxon>Bifidobacteriales</taxon>
        <taxon>Bifidobacteriaceae</taxon>
        <taxon>Bifidobacterium</taxon>
    </lineage>
</organism>
<dbReference type="EMBL" id="RYUN01000003">
    <property type="protein sequence ID" value="RYQ23566.1"/>
    <property type="molecule type" value="Genomic_DNA"/>
</dbReference>
<sequence>MRTHRRRDTMRRRRHLAIGIREKAGDMNVAGLGNVTMKGKRHLTLRMRMTSAAAMSTMTIATTNTHA</sequence>
<comment type="caution">
    <text evidence="1">The sequence shown here is derived from an EMBL/GenBank/DDBJ whole genome shotgun (WGS) entry which is preliminary data.</text>
</comment>
<reference evidence="1 2" key="1">
    <citation type="submission" date="2018-12" db="EMBL/GenBank/DDBJ databases">
        <title>Unveiling genomic diversity among members of the Bifidobacterium pseudolongum species, a widely distributed gut commensal of the animal kingdom.</title>
        <authorList>
            <person name="Lugli G.A."/>
            <person name="Duranti S."/>
            <person name="Albert K."/>
            <person name="Mancabelli L."/>
            <person name="Napoli S."/>
            <person name="Viappiani A."/>
            <person name="Anzalone R."/>
            <person name="Longhi G."/>
            <person name="Milani C."/>
            <person name="Turroni F."/>
            <person name="Alessandri G."/>
            <person name="Sela D.A."/>
            <person name="Van Sinderen D."/>
            <person name="Ventura M."/>
        </authorList>
    </citation>
    <scope>NUCLEOTIDE SEQUENCE [LARGE SCALE GENOMIC DNA]</scope>
    <source>
        <strain evidence="1 2">2054B</strain>
    </source>
</reference>
<proteinExistence type="predicted"/>